<accession>A0ABR2H7F8</accession>
<evidence type="ECO:0000313" key="1">
    <source>
        <dbReference type="EMBL" id="KAK8842134.1"/>
    </source>
</evidence>
<evidence type="ECO:0000313" key="2">
    <source>
        <dbReference type="Proteomes" id="UP001470230"/>
    </source>
</evidence>
<protein>
    <recommendedName>
        <fullName evidence="3">Right handed beta helix domain-containing protein</fullName>
    </recommendedName>
</protein>
<evidence type="ECO:0008006" key="3">
    <source>
        <dbReference type="Google" id="ProtNLM"/>
    </source>
</evidence>
<dbReference type="EMBL" id="JAPFFF010000039">
    <property type="protein sequence ID" value="KAK8842134.1"/>
    <property type="molecule type" value="Genomic_DNA"/>
</dbReference>
<reference evidence="1 2" key="1">
    <citation type="submission" date="2024-04" db="EMBL/GenBank/DDBJ databases">
        <title>Tritrichomonas musculus Genome.</title>
        <authorList>
            <person name="Alves-Ferreira E."/>
            <person name="Grigg M."/>
            <person name="Lorenzi H."/>
            <person name="Galac M."/>
        </authorList>
    </citation>
    <scope>NUCLEOTIDE SEQUENCE [LARGE SCALE GENOMIC DNA]</scope>
    <source>
        <strain evidence="1 2">EAF2021</strain>
    </source>
</reference>
<organism evidence="1 2">
    <name type="scientific">Tritrichomonas musculus</name>
    <dbReference type="NCBI Taxonomy" id="1915356"/>
    <lineage>
        <taxon>Eukaryota</taxon>
        <taxon>Metamonada</taxon>
        <taxon>Parabasalia</taxon>
        <taxon>Tritrichomonadida</taxon>
        <taxon>Tritrichomonadidae</taxon>
        <taxon>Tritrichomonas</taxon>
    </lineage>
</organism>
<keyword evidence="2" id="KW-1185">Reference proteome</keyword>
<gene>
    <name evidence="1" type="ORF">M9Y10_026361</name>
</gene>
<proteinExistence type="predicted"/>
<name>A0ABR2H7F8_9EUKA</name>
<comment type="caution">
    <text evidence="1">The sequence shown here is derived from an EMBL/GenBank/DDBJ whole genome shotgun (WGS) entry which is preliminary data.</text>
</comment>
<sequence>MIDFSSYSQNNNYSLKSKYQVESRNSDCFKNQIISSRISDQNVQICFYNCSFTSFNRLTDNSTKINGYIISLSSAISKFDLCCFFDNSINSAQQSLVYLNSSFSNFSDCNFSNNSINISVDYRGFLIHSISSNFSVNNCTFTNNYAYSDKAEIDFDIYGGLIYIENSNSLINFSSFIENAIYIYTGNDKHFHVDINGGLIASFKSHCDFIECYFINNTFVVNIIHGFRLVGGLIHLLSSNGSIKSCISAGNILTSNIGGDYYIIGGLVYSEKSNYTFSFCVFKTNNITMNQISEPFHYIQGGLIHLYESYNDFIECSFQNNIMFINVSYHITDILGGSILSRSSKCSISKCLFLKNNIYITSYDHKYFRGSVYLENSFFIFSFCTFSNNNYTFIGYRSYNHDGGLLYVSYSHCDLIGCSYLDNYLYGSSISLYGSNGTINECSFANNVFTIWNDMLIHYIYPYRTIQFIEQIL</sequence>
<dbReference type="Proteomes" id="UP001470230">
    <property type="component" value="Unassembled WGS sequence"/>
</dbReference>